<keyword evidence="9" id="KW-1185">Reference proteome</keyword>
<feature type="transmembrane region" description="Helical" evidence="6">
    <location>
        <begin position="45"/>
        <end position="67"/>
    </location>
</feature>
<organism evidence="8 9">
    <name type="scientific">Salarchaeum japonicum</name>
    <dbReference type="NCBI Taxonomy" id="555573"/>
    <lineage>
        <taxon>Archaea</taxon>
        <taxon>Methanobacteriati</taxon>
        <taxon>Methanobacteriota</taxon>
        <taxon>Stenosarchaea group</taxon>
        <taxon>Halobacteria</taxon>
        <taxon>Halobacteriales</taxon>
        <taxon>Halobacteriaceae</taxon>
    </lineage>
</organism>
<evidence type="ECO:0000256" key="1">
    <source>
        <dbReference type="ARBA" id="ARBA00004651"/>
    </source>
</evidence>
<dbReference type="GeneID" id="68573817"/>
<evidence type="ECO:0000256" key="5">
    <source>
        <dbReference type="ARBA" id="ARBA00023136"/>
    </source>
</evidence>
<sequence length="605" mass="63240">MSGVLDRALYALFGGHADRRRHATDRRRYRGTTASEGFDVYLARLYGASWLAFALVATFAGGLAWLTPLAATVASITDLLTPFVAAALVGALAGLLAKRGVLLAGSLHLRWVLRARRADIDRTLPSAVRYLRVLASAGSGERALFDAVAARERAYGETAVAFGTVRNKAALSGSLGQALRVVARDTPSRDALAPFLLKFREHAATGPDAVEQFLRLEARMLANRQARARTEAEGFLELLAELFVVLLVMPALVVVSVTVMSVLAPGLGAPVAIAGYVTTPRTLLVAGCGVFVLAIGAIAAALVGVFRPSGFGDHWTRSRGLGIVANAHRNPADALLVLAPLAPGLAAGFAALGVGVWDALVLAYAGVAVPVGAVAARRARADDAKDRELKDAVHAIAGHVSLGVPFADAVGRVVGDGSLDALRADTADLARRLDLPHPDIDRRTAALSAYAERVGTPLADQAIGLVAGALTAGSEVETAFDALQAEVGRLYHEKKALRSELAVYVAVGWTTALLVVGIVVAINAYVLDSFAQLSTVSTATTGLSLAPDAVQPERDRHHFYLVTQATMLSCGWFAGMASRGRYAALLHSGLLALAAFCAFRIGGFA</sequence>
<dbReference type="Proteomes" id="UP001500194">
    <property type="component" value="Unassembled WGS sequence"/>
</dbReference>
<evidence type="ECO:0000256" key="6">
    <source>
        <dbReference type="SAM" id="Phobius"/>
    </source>
</evidence>
<comment type="subcellular location">
    <subcellularLocation>
        <location evidence="1">Cell membrane</location>
        <topology evidence="1">Multi-pass membrane protein</topology>
    </subcellularLocation>
</comment>
<feature type="transmembrane region" description="Helical" evidence="6">
    <location>
        <begin position="582"/>
        <end position="602"/>
    </location>
</feature>
<dbReference type="PANTHER" id="PTHR35402:SF2">
    <property type="entry name" value="FLAGELLA ACCESSORY PROTEIN J"/>
    <property type="match status" value="1"/>
</dbReference>
<feature type="transmembrane region" description="Helical" evidence="6">
    <location>
        <begin position="334"/>
        <end position="353"/>
    </location>
</feature>
<dbReference type="Pfam" id="PF00482">
    <property type="entry name" value="T2SSF"/>
    <property type="match status" value="1"/>
</dbReference>
<proteinExistence type="predicted"/>
<feature type="domain" description="Type II secretion system protein GspF" evidence="7">
    <location>
        <begin position="128"/>
        <end position="256"/>
    </location>
</feature>
<dbReference type="PANTHER" id="PTHR35402">
    <property type="entry name" value="INTEGRAL MEMBRANE PROTEIN-RELATED"/>
    <property type="match status" value="1"/>
</dbReference>
<dbReference type="InterPro" id="IPR018076">
    <property type="entry name" value="T2SS_GspF_dom"/>
</dbReference>
<evidence type="ECO:0000256" key="4">
    <source>
        <dbReference type="ARBA" id="ARBA00022989"/>
    </source>
</evidence>
<evidence type="ECO:0000259" key="7">
    <source>
        <dbReference type="Pfam" id="PF00482"/>
    </source>
</evidence>
<dbReference type="EMBL" id="BAAADU010000002">
    <property type="protein sequence ID" value="GAA0652797.1"/>
    <property type="molecule type" value="Genomic_DNA"/>
</dbReference>
<dbReference type="GO" id="GO:0005886">
    <property type="term" value="C:plasma membrane"/>
    <property type="evidence" value="ECO:0007669"/>
    <property type="project" value="UniProtKB-SubCell"/>
</dbReference>
<evidence type="ECO:0000256" key="2">
    <source>
        <dbReference type="ARBA" id="ARBA00022475"/>
    </source>
</evidence>
<keyword evidence="4 6" id="KW-1133">Transmembrane helix</keyword>
<protein>
    <recommendedName>
        <fullName evidence="7">Type II secretion system protein GspF domain-containing protein</fullName>
    </recommendedName>
</protein>
<feature type="transmembrane region" description="Helical" evidence="6">
    <location>
        <begin position="501"/>
        <end position="526"/>
    </location>
</feature>
<feature type="transmembrane region" description="Helical" evidence="6">
    <location>
        <begin position="79"/>
        <end position="97"/>
    </location>
</feature>
<dbReference type="RefSeq" id="WP_227260808.1">
    <property type="nucleotide sequence ID" value="NZ_BAAADU010000002.1"/>
</dbReference>
<feature type="transmembrane region" description="Helical" evidence="6">
    <location>
        <begin position="238"/>
        <end position="263"/>
    </location>
</feature>
<evidence type="ECO:0000313" key="9">
    <source>
        <dbReference type="Proteomes" id="UP001500194"/>
    </source>
</evidence>
<dbReference type="InterPro" id="IPR056569">
    <property type="entry name" value="ArlJ-like"/>
</dbReference>
<evidence type="ECO:0000313" key="8">
    <source>
        <dbReference type="EMBL" id="GAA0652797.1"/>
    </source>
</evidence>
<evidence type="ECO:0000256" key="3">
    <source>
        <dbReference type="ARBA" id="ARBA00022692"/>
    </source>
</evidence>
<reference evidence="8 9" key="1">
    <citation type="journal article" date="2019" name="Int. J. Syst. Evol. Microbiol.">
        <title>The Global Catalogue of Microorganisms (GCM) 10K type strain sequencing project: providing services to taxonomists for standard genome sequencing and annotation.</title>
        <authorList>
            <consortium name="The Broad Institute Genomics Platform"/>
            <consortium name="The Broad Institute Genome Sequencing Center for Infectious Disease"/>
            <person name="Wu L."/>
            <person name="Ma J."/>
        </authorList>
    </citation>
    <scope>NUCLEOTIDE SEQUENCE [LARGE SCALE GENOMIC DNA]</scope>
    <source>
        <strain evidence="8 9">JCM 16327</strain>
    </source>
</reference>
<keyword evidence="2" id="KW-1003">Cell membrane</keyword>
<gene>
    <name evidence="8" type="ORF">GCM10009019_15070</name>
</gene>
<feature type="transmembrane region" description="Helical" evidence="6">
    <location>
        <begin position="359"/>
        <end position="376"/>
    </location>
</feature>
<keyword evidence="5 6" id="KW-0472">Membrane</keyword>
<keyword evidence="3 6" id="KW-0812">Transmembrane</keyword>
<feature type="transmembrane region" description="Helical" evidence="6">
    <location>
        <begin position="283"/>
        <end position="306"/>
    </location>
</feature>
<comment type="caution">
    <text evidence="8">The sequence shown here is derived from an EMBL/GenBank/DDBJ whole genome shotgun (WGS) entry which is preliminary data.</text>
</comment>
<name>A0AAV3T245_9EURY</name>
<dbReference type="AlphaFoldDB" id="A0AAV3T245"/>
<accession>A0AAV3T245</accession>